<name>A0A4Y7KY33_PAPSO</name>
<comment type="function">
    <text evidence="1">Plays a role in the recruitment of the exosome to pre-rRNA to mediate the 3'-5' end processing of the 5.8S rRNA.</text>
</comment>
<comment type="subcellular location">
    <subcellularLocation>
        <location evidence="1">Cytoplasm</location>
    </subcellularLocation>
    <subcellularLocation>
        <location evidence="1">Nucleus</location>
        <location evidence="1">Nucleolus</location>
    </subcellularLocation>
    <subcellularLocation>
        <location evidence="1">Nucleus</location>
    </subcellularLocation>
</comment>
<dbReference type="InterPro" id="IPR011082">
    <property type="entry name" value="Exosome-assoc_fac/DNA_repair"/>
</dbReference>
<gene>
    <name evidence="3" type="ORF">C5167_001584</name>
</gene>
<keyword evidence="1" id="KW-0963">Cytoplasm</keyword>
<keyword evidence="4" id="KW-1185">Reference proteome</keyword>
<comment type="similarity">
    <text evidence="1">Belongs to the C1D family.</text>
</comment>
<accession>A0A4Y7KY33</accession>
<feature type="region of interest" description="Disordered" evidence="2">
    <location>
        <begin position="137"/>
        <end position="175"/>
    </location>
</feature>
<feature type="compositionally biased region" description="Basic and acidic residues" evidence="2">
    <location>
        <begin position="188"/>
        <end position="202"/>
    </location>
</feature>
<reference evidence="3 4" key="1">
    <citation type="journal article" date="2018" name="Science">
        <title>The opium poppy genome and morphinan production.</title>
        <authorList>
            <person name="Guo L."/>
            <person name="Winzer T."/>
            <person name="Yang X."/>
            <person name="Li Y."/>
            <person name="Ning Z."/>
            <person name="He Z."/>
            <person name="Teodor R."/>
            <person name="Lu Y."/>
            <person name="Bowser T.A."/>
            <person name="Graham I.A."/>
            <person name="Ye K."/>
        </authorList>
    </citation>
    <scope>NUCLEOTIDE SEQUENCE [LARGE SCALE GENOMIC DNA]</scope>
    <source>
        <strain evidence="4">cv. HN1</strain>
        <tissue evidence="3">Leaves</tissue>
    </source>
</reference>
<proteinExistence type="inferred from homology"/>
<dbReference type="GO" id="GO:0005730">
    <property type="term" value="C:nucleolus"/>
    <property type="evidence" value="ECO:0007669"/>
    <property type="project" value="UniProtKB-SubCell"/>
</dbReference>
<keyword evidence="1" id="KW-0539">Nucleus</keyword>
<dbReference type="GO" id="GO:0005737">
    <property type="term" value="C:cytoplasm"/>
    <property type="evidence" value="ECO:0007669"/>
    <property type="project" value="UniProtKB-SubCell"/>
</dbReference>
<dbReference type="EMBL" id="CM010723">
    <property type="protein sequence ID" value="RZC76835.1"/>
    <property type="molecule type" value="Genomic_DNA"/>
</dbReference>
<dbReference type="PANTHER" id="PTHR15341">
    <property type="entry name" value="SUN-COR STEROID HORMONE RECEPTOR CO-REPRESSOR"/>
    <property type="match status" value="1"/>
</dbReference>
<keyword evidence="1" id="KW-0698">rRNA processing</keyword>
<sequence>MGRGAGGGGDGGIIPENVLDAVNRSQLNMNEVQIQFLEFLSLYEPDVIAELPPLSQAQALFILAKAASVLLTVQLRCHGVHPDDHPIKSDLERLSLYEEKLQRSMALSKAPLRPSTTLNYKAATRFIEHSLPDLSTEQRQSMREISKGKGVARGNTIPRKRKYQSSEKQSVRSAAEEFLEKAKRELLGTNHGDMKGPLRIDTLEEDDA</sequence>
<dbReference type="GO" id="GO:0003723">
    <property type="term" value="F:RNA binding"/>
    <property type="evidence" value="ECO:0007669"/>
    <property type="project" value="UniProtKB-UniRule"/>
</dbReference>
<evidence type="ECO:0000256" key="2">
    <source>
        <dbReference type="SAM" id="MobiDB-lite"/>
    </source>
</evidence>
<protein>
    <recommendedName>
        <fullName evidence="1">Nuclear nucleic acid-binding protein C1D</fullName>
    </recommendedName>
</protein>
<dbReference type="GO" id="GO:0010468">
    <property type="term" value="P:regulation of gene expression"/>
    <property type="evidence" value="ECO:0007669"/>
    <property type="project" value="TreeGrafter"/>
</dbReference>
<keyword evidence="1" id="KW-0238">DNA-binding</keyword>
<dbReference type="OrthoDB" id="1421013at2759"/>
<dbReference type="OMA" id="QRENMRN"/>
<feature type="region of interest" description="Disordered" evidence="2">
    <location>
        <begin position="188"/>
        <end position="208"/>
    </location>
</feature>
<organism evidence="3 4">
    <name type="scientific">Papaver somniferum</name>
    <name type="common">Opium poppy</name>
    <dbReference type="NCBI Taxonomy" id="3469"/>
    <lineage>
        <taxon>Eukaryota</taxon>
        <taxon>Viridiplantae</taxon>
        <taxon>Streptophyta</taxon>
        <taxon>Embryophyta</taxon>
        <taxon>Tracheophyta</taxon>
        <taxon>Spermatophyta</taxon>
        <taxon>Magnoliopsida</taxon>
        <taxon>Ranunculales</taxon>
        <taxon>Papaveraceae</taxon>
        <taxon>Papaveroideae</taxon>
        <taxon>Papaver</taxon>
    </lineage>
</organism>
<keyword evidence="1" id="KW-0694">RNA-binding</keyword>
<dbReference type="GO" id="GO:0000178">
    <property type="term" value="C:exosome (RNase complex)"/>
    <property type="evidence" value="ECO:0007669"/>
    <property type="project" value="TreeGrafter"/>
</dbReference>
<dbReference type="GO" id="GO:0000460">
    <property type="term" value="P:maturation of 5.8S rRNA"/>
    <property type="evidence" value="ECO:0007669"/>
    <property type="project" value="TreeGrafter"/>
</dbReference>
<dbReference type="Gramene" id="RZC76835">
    <property type="protein sequence ID" value="RZC76835"/>
    <property type="gene ID" value="C5167_001584"/>
</dbReference>
<evidence type="ECO:0000256" key="1">
    <source>
        <dbReference type="RuleBase" id="RU368003"/>
    </source>
</evidence>
<dbReference type="GO" id="GO:0003677">
    <property type="term" value="F:DNA binding"/>
    <property type="evidence" value="ECO:0007669"/>
    <property type="project" value="UniProtKB-KW"/>
</dbReference>
<dbReference type="AlphaFoldDB" id="A0A4Y7KY33"/>
<dbReference type="Proteomes" id="UP000316621">
    <property type="component" value="Chromosome 9"/>
</dbReference>
<comment type="subunit">
    <text evidence="1">Monomer and homodimer.</text>
</comment>
<evidence type="ECO:0000313" key="3">
    <source>
        <dbReference type="EMBL" id="RZC76835.1"/>
    </source>
</evidence>
<evidence type="ECO:0000313" key="4">
    <source>
        <dbReference type="Proteomes" id="UP000316621"/>
    </source>
</evidence>
<dbReference type="STRING" id="3469.A0A4Y7KY33"/>
<dbReference type="PANTHER" id="PTHR15341:SF3">
    <property type="entry name" value="NUCLEAR NUCLEIC ACID-BINDING PROTEIN C1D"/>
    <property type="match status" value="1"/>
</dbReference>